<dbReference type="GO" id="GO:0016740">
    <property type="term" value="F:transferase activity"/>
    <property type="evidence" value="ECO:0007669"/>
    <property type="project" value="UniProtKB-KW"/>
</dbReference>
<accession>A0A3A0W5T0</accession>
<comment type="caution">
    <text evidence="3">The sequence shown here is derived from an EMBL/GenBank/DDBJ whole genome shotgun (WGS) entry which is preliminary data.</text>
</comment>
<gene>
    <name evidence="3" type="ORF">BUZ14_04420</name>
</gene>
<dbReference type="EMBL" id="QYJN01000002">
    <property type="protein sequence ID" value="RIP35902.1"/>
    <property type="molecule type" value="Genomic_DNA"/>
</dbReference>
<dbReference type="PROSITE" id="PS00101">
    <property type="entry name" value="HEXAPEP_TRANSFERASES"/>
    <property type="match status" value="1"/>
</dbReference>
<dbReference type="SUPFAM" id="SSF51161">
    <property type="entry name" value="Trimeric LpxA-like enzymes"/>
    <property type="match status" value="1"/>
</dbReference>
<dbReference type="InterPro" id="IPR018357">
    <property type="entry name" value="Hexapep_transf_CS"/>
</dbReference>
<dbReference type="InterPro" id="IPR051159">
    <property type="entry name" value="Hexapeptide_acetyltransf"/>
</dbReference>
<dbReference type="InterPro" id="IPR001451">
    <property type="entry name" value="Hexapep"/>
</dbReference>
<keyword evidence="2" id="KW-0677">Repeat</keyword>
<reference evidence="3 4" key="1">
    <citation type="journal article" date="2016" name="Front. Microbiol.">
        <title>Comprehensive Phylogenetic Analysis of Bovine Non-aureus Staphylococci Species Based on Whole-Genome Sequencing.</title>
        <authorList>
            <person name="Naushad S."/>
            <person name="Barkema H.W."/>
            <person name="Luby C."/>
            <person name="Condas L.A."/>
            <person name="Nobrega D.B."/>
            <person name="Carson D.A."/>
            <person name="De Buck J."/>
        </authorList>
    </citation>
    <scope>NUCLEOTIDE SEQUENCE [LARGE SCALE GENOMIC DNA]</scope>
    <source>
        <strain evidence="3 4">SNUC 4781</strain>
    </source>
</reference>
<dbReference type="Proteomes" id="UP000265541">
    <property type="component" value="Unassembled WGS sequence"/>
</dbReference>
<keyword evidence="1 3" id="KW-0808">Transferase</keyword>
<dbReference type="InterPro" id="IPR011004">
    <property type="entry name" value="Trimer_LpxA-like_sf"/>
</dbReference>
<dbReference type="Gene3D" id="2.160.10.10">
    <property type="entry name" value="Hexapeptide repeat proteins"/>
    <property type="match status" value="1"/>
</dbReference>
<dbReference type="AlphaFoldDB" id="A0A3A0W5T0"/>
<evidence type="ECO:0000313" key="3">
    <source>
        <dbReference type="EMBL" id="RIP35902.1"/>
    </source>
</evidence>
<proteinExistence type="predicted"/>
<evidence type="ECO:0000313" key="4">
    <source>
        <dbReference type="Proteomes" id="UP000265541"/>
    </source>
</evidence>
<dbReference type="OrthoDB" id="9801697at2"/>
<evidence type="ECO:0000256" key="1">
    <source>
        <dbReference type="ARBA" id="ARBA00022679"/>
    </source>
</evidence>
<dbReference type="Pfam" id="PF00132">
    <property type="entry name" value="Hexapep"/>
    <property type="match status" value="1"/>
</dbReference>
<dbReference type="Pfam" id="PF14602">
    <property type="entry name" value="Hexapep_2"/>
    <property type="match status" value="1"/>
</dbReference>
<dbReference type="PANTHER" id="PTHR23416">
    <property type="entry name" value="SIALIC ACID SYNTHASE-RELATED"/>
    <property type="match status" value="1"/>
</dbReference>
<organism evidence="3 4">
    <name type="scientific">Staphylococcus gallinarum</name>
    <dbReference type="NCBI Taxonomy" id="1293"/>
    <lineage>
        <taxon>Bacteria</taxon>
        <taxon>Bacillati</taxon>
        <taxon>Bacillota</taxon>
        <taxon>Bacilli</taxon>
        <taxon>Bacillales</taxon>
        <taxon>Staphylococcaceae</taxon>
        <taxon>Staphylococcus</taxon>
    </lineage>
</organism>
<evidence type="ECO:0000256" key="2">
    <source>
        <dbReference type="ARBA" id="ARBA00022737"/>
    </source>
</evidence>
<name>A0A3A0W5T0_STAGA</name>
<dbReference type="RefSeq" id="WP_119484677.1">
    <property type="nucleotide sequence ID" value="NZ_QYJN01000002.1"/>
</dbReference>
<sequence>MRKLNKVTSTGPNPLWRMYQYVRGVKVFKQTIIIELCRYMPNLKLKRWIYQNLLKMNIGTNTAFAFKVVPDIIRPEFITIGNNCVIGYNTTILTHEFLVEEYRTGLVQIGDNTLIGANVTILAGVTIGSNVKVGAGTVVAKDIPDNAIAYGNPMQIKL</sequence>
<protein>
    <submittedName>
        <fullName evidence="3">Acetyltransferase</fullName>
    </submittedName>
</protein>